<dbReference type="InterPro" id="IPR040296">
    <property type="entry name" value="PSBT"/>
</dbReference>
<accession>A0AAV6LMS9</accession>
<evidence type="ECO:0000313" key="1">
    <source>
        <dbReference type="EMBL" id="KAG5565182.1"/>
    </source>
</evidence>
<comment type="caution">
    <text evidence="1">The sequence shown here is derived from an EMBL/GenBank/DDBJ whole genome shotgun (WGS) entry which is preliminary data.</text>
</comment>
<evidence type="ECO:0000313" key="2">
    <source>
        <dbReference type="Proteomes" id="UP000823749"/>
    </source>
</evidence>
<keyword evidence="2" id="KW-1185">Reference proteome</keyword>
<gene>
    <name evidence="1" type="ORF">RHGRI_001171</name>
</gene>
<dbReference type="Proteomes" id="UP000823749">
    <property type="component" value="Chromosome 1"/>
</dbReference>
<protein>
    <submittedName>
        <fullName evidence="1">Uncharacterized protein</fullName>
    </submittedName>
</protein>
<organism evidence="1 2">
    <name type="scientific">Rhododendron griersonianum</name>
    <dbReference type="NCBI Taxonomy" id="479676"/>
    <lineage>
        <taxon>Eukaryota</taxon>
        <taxon>Viridiplantae</taxon>
        <taxon>Streptophyta</taxon>
        <taxon>Embryophyta</taxon>
        <taxon>Tracheophyta</taxon>
        <taxon>Spermatophyta</taxon>
        <taxon>Magnoliopsida</taxon>
        <taxon>eudicotyledons</taxon>
        <taxon>Gunneridae</taxon>
        <taxon>Pentapetalae</taxon>
        <taxon>asterids</taxon>
        <taxon>Ericales</taxon>
        <taxon>Ericaceae</taxon>
        <taxon>Ericoideae</taxon>
        <taxon>Rhodoreae</taxon>
        <taxon>Rhododendron</taxon>
    </lineage>
</organism>
<reference evidence="1" key="1">
    <citation type="submission" date="2020-08" db="EMBL/GenBank/DDBJ databases">
        <title>Plant Genome Project.</title>
        <authorList>
            <person name="Zhang R.-G."/>
        </authorList>
    </citation>
    <scope>NUCLEOTIDE SEQUENCE</scope>
    <source>
        <strain evidence="1">WSP0</strain>
        <tissue evidence="1">Leaf</tissue>
    </source>
</reference>
<sequence length="152" mass="15780">MASVTMTASFLGGATLPGGSPATTATHRRSLVIIRSCMAKSVGGGGKISQEISKNDQSSSSGRRDLVFAAAAAAVCSAAGVAVAEEPKRGTPVARKIYAPMTLLPSLNIFACYAHVHHTSYKTVSVMVAPQAIHPSYPSHFEIDLLVDVLDP</sequence>
<dbReference type="PANTHER" id="PTHR34940">
    <property type="entry name" value="PHOTOSYSTEM II 5 KDA PROTEIN, CHLOROPLASTIC"/>
    <property type="match status" value="1"/>
</dbReference>
<dbReference type="AlphaFoldDB" id="A0AAV6LMS9"/>
<name>A0AAV6LMS9_9ERIC</name>
<dbReference type="EMBL" id="JACTNZ010000001">
    <property type="protein sequence ID" value="KAG5565182.1"/>
    <property type="molecule type" value="Genomic_DNA"/>
</dbReference>
<proteinExistence type="predicted"/>
<dbReference type="PANTHER" id="PTHR34940:SF4">
    <property type="entry name" value="OS02G0581100 PROTEIN"/>
    <property type="match status" value="1"/>
</dbReference>